<dbReference type="EMBL" id="JXXK01000008">
    <property type="protein sequence ID" value="KJF40268.1"/>
    <property type="molecule type" value="Genomic_DNA"/>
</dbReference>
<protein>
    <recommendedName>
        <fullName evidence="9">Oligosaccharide flippase family protein</fullName>
    </recommendedName>
</protein>
<feature type="transmembrane region" description="Helical" evidence="6">
    <location>
        <begin position="416"/>
        <end position="438"/>
    </location>
</feature>
<feature type="transmembrane region" description="Helical" evidence="6">
    <location>
        <begin position="198"/>
        <end position="222"/>
    </location>
</feature>
<feature type="transmembrane region" description="Helical" evidence="6">
    <location>
        <begin position="21"/>
        <end position="44"/>
    </location>
</feature>
<feature type="transmembrane region" description="Helical" evidence="6">
    <location>
        <begin position="172"/>
        <end position="192"/>
    </location>
</feature>
<dbReference type="PATRIC" id="fig|1550024.3.peg.1737"/>
<feature type="transmembrane region" description="Helical" evidence="6">
    <location>
        <begin position="141"/>
        <end position="165"/>
    </location>
</feature>
<evidence type="ECO:0008006" key="9">
    <source>
        <dbReference type="Google" id="ProtNLM"/>
    </source>
</evidence>
<comment type="subcellular location">
    <subcellularLocation>
        <location evidence="1">Cell membrane</location>
        <topology evidence="1">Multi-pass membrane protein</topology>
    </subcellularLocation>
</comment>
<keyword evidence="4 6" id="KW-1133">Transmembrane helix</keyword>
<proteinExistence type="predicted"/>
<organism evidence="7 8">
    <name type="scientific">Ruthenibacterium lactatiformans</name>
    <dbReference type="NCBI Taxonomy" id="1550024"/>
    <lineage>
        <taxon>Bacteria</taxon>
        <taxon>Bacillati</taxon>
        <taxon>Bacillota</taxon>
        <taxon>Clostridia</taxon>
        <taxon>Eubacteriales</taxon>
        <taxon>Oscillospiraceae</taxon>
        <taxon>Ruthenibacterium</taxon>
    </lineage>
</organism>
<evidence type="ECO:0000256" key="5">
    <source>
        <dbReference type="ARBA" id="ARBA00023136"/>
    </source>
</evidence>
<evidence type="ECO:0000313" key="8">
    <source>
        <dbReference type="Proteomes" id="UP000032483"/>
    </source>
</evidence>
<feature type="transmembrane region" description="Helical" evidence="6">
    <location>
        <begin position="243"/>
        <end position="260"/>
    </location>
</feature>
<dbReference type="InterPro" id="IPR050833">
    <property type="entry name" value="Poly_Biosynth_Transport"/>
</dbReference>
<comment type="caution">
    <text evidence="7">The sequence shown here is derived from an EMBL/GenBank/DDBJ whole genome shotgun (WGS) entry which is preliminary data.</text>
</comment>
<dbReference type="Proteomes" id="UP000032483">
    <property type="component" value="Unassembled WGS sequence"/>
</dbReference>
<sequence length="448" mass="50051">MNLIEKLKSKDNTGIVLRNTLMAAVVKGGSLFIALFTTPAYMHFFNNDEVLGVWFTLLSVLAWILNCDMGIGNGLRNHLVYAINEKDWGKARKYISSSYLFLSGIGVIILLVVVVAGNFVSWNKVFNIQLDLVDAGTMTKVVQILLASIILQFVLRLVTSILYALQEAFVPGLLNLSTNVMMLGFVLLSNALGKNNSLVSLASAYLMAVNLPLIVATFWVFICKIPETRPSVAFFRKDYAMSVLKVGTAFLWLQVIAMVVDNTNNYLITLFVGNSAVVEYQVYNKIFNLPMTMVMLVTTSLWSTITKAKAENDWKWIRASYSKYMKIAFLLGAAEFAVIIPLQWIFNFWLGDKTIPVNYGIAVIFALSGTVMSLRTILANYSNGLCELRVQTIYMTIGAVVNIPLAYVFSRISGSYIAIVLANIVSMAPYCIAQMLWCRKYFKARIEQ</sequence>
<dbReference type="PANTHER" id="PTHR30250">
    <property type="entry name" value="PST FAMILY PREDICTED COLANIC ACID TRANSPORTER"/>
    <property type="match status" value="1"/>
</dbReference>
<evidence type="ECO:0000256" key="3">
    <source>
        <dbReference type="ARBA" id="ARBA00022692"/>
    </source>
</evidence>
<reference evidence="7" key="1">
    <citation type="submission" date="2015-02" db="EMBL/GenBank/DDBJ databases">
        <title>A novel member of the family Ruminococcaceae isolated from human feces.</title>
        <authorList>
            <person name="Shkoporov A.N."/>
            <person name="Chaplin A.V."/>
            <person name="Motuzova O.V."/>
            <person name="Kafarskaia L.I."/>
            <person name="Khokhlova E.V."/>
            <person name="Efimov B.A."/>
        </authorList>
    </citation>
    <scope>NUCLEOTIDE SEQUENCE [LARGE SCALE GENOMIC DNA]</scope>
    <source>
        <strain evidence="7">585-1</strain>
    </source>
</reference>
<keyword evidence="3 6" id="KW-0812">Transmembrane</keyword>
<evidence type="ECO:0000256" key="2">
    <source>
        <dbReference type="ARBA" id="ARBA00022475"/>
    </source>
</evidence>
<feature type="transmembrane region" description="Helical" evidence="6">
    <location>
        <begin position="327"/>
        <end position="346"/>
    </location>
</feature>
<dbReference type="GeneID" id="42856482"/>
<feature type="transmembrane region" description="Helical" evidence="6">
    <location>
        <begin position="358"/>
        <end position="378"/>
    </location>
</feature>
<keyword evidence="2" id="KW-1003">Cell membrane</keyword>
<evidence type="ECO:0000256" key="4">
    <source>
        <dbReference type="ARBA" id="ARBA00022989"/>
    </source>
</evidence>
<gene>
    <name evidence="7" type="ORF">TQ39_07675</name>
</gene>
<feature type="transmembrane region" description="Helical" evidence="6">
    <location>
        <begin position="99"/>
        <end position="121"/>
    </location>
</feature>
<feature type="transmembrane region" description="Helical" evidence="6">
    <location>
        <begin position="286"/>
        <end position="306"/>
    </location>
</feature>
<feature type="transmembrane region" description="Helical" evidence="6">
    <location>
        <begin position="50"/>
        <end position="67"/>
    </location>
</feature>
<dbReference type="AlphaFoldDB" id="A0A0D8J3B1"/>
<keyword evidence="8" id="KW-1185">Reference proteome</keyword>
<name>A0A0D8J3B1_9FIRM</name>
<accession>A0A0D8J3B1</accession>
<keyword evidence="5 6" id="KW-0472">Membrane</keyword>
<evidence type="ECO:0000313" key="7">
    <source>
        <dbReference type="EMBL" id="KJF40268.1"/>
    </source>
</evidence>
<feature type="transmembrane region" description="Helical" evidence="6">
    <location>
        <begin position="390"/>
        <end position="410"/>
    </location>
</feature>
<dbReference type="PANTHER" id="PTHR30250:SF11">
    <property type="entry name" value="O-ANTIGEN TRANSPORTER-RELATED"/>
    <property type="match status" value="1"/>
</dbReference>
<dbReference type="GO" id="GO:0005886">
    <property type="term" value="C:plasma membrane"/>
    <property type="evidence" value="ECO:0007669"/>
    <property type="project" value="UniProtKB-SubCell"/>
</dbReference>
<dbReference type="RefSeq" id="WP_050005116.1">
    <property type="nucleotide sequence ID" value="NZ_JXXK01000008.1"/>
</dbReference>
<evidence type="ECO:0000256" key="1">
    <source>
        <dbReference type="ARBA" id="ARBA00004651"/>
    </source>
</evidence>
<evidence type="ECO:0000256" key="6">
    <source>
        <dbReference type="SAM" id="Phobius"/>
    </source>
</evidence>